<organism evidence="3 4">
    <name type="scientific">Segatella copri</name>
    <dbReference type="NCBI Taxonomy" id="165179"/>
    <lineage>
        <taxon>Bacteria</taxon>
        <taxon>Pseudomonadati</taxon>
        <taxon>Bacteroidota</taxon>
        <taxon>Bacteroidia</taxon>
        <taxon>Bacteroidales</taxon>
        <taxon>Prevotellaceae</taxon>
        <taxon>Segatella</taxon>
    </lineage>
</organism>
<evidence type="ECO:0000313" key="4">
    <source>
        <dbReference type="Proteomes" id="UP000261245"/>
    </source>
</evidence>
<dbReference type="PANTHER" id="PTHR30547">
    <property type="entry name" value="UNCHARACTERIZED PROTEIN YHCG-RELATED"/>
    <property type="match status" value="1"/>
</dbReference>
<dbReference type="InterPro" id="IPR041527">
    <property type="entry name" value="YhcG_N"/>
</dbReference>
<accession>A0AA93BA55</accession>
<dbReference type="RefSeq" id="WP_117727123.1">
    <property type="nucleotide sequence ID" value="NZ_QRSU01000001.1"/>
</dbReference>
<dbReference type="InterPro" id="IPR053148">
    <property type="entry name" value="PD-DEXK-like_domain"/>
</dbReference>
<comment type="caution">
    <text evidence="3">The sequence shown here is derived from an EMBL/GenBank/DDBJ whole genome shotgun (WGS) entry which is preliminary data.</text>
</comment>
<dbReference type="PANTHER" id="PTHR30547:SF5">
    <property type="entry name" value="NUCLEASE YHCG-RELATED"/>
    <property type="match status" value="1"/>
</dbReference>
<dbReference type="Pfam" id="PF17761">
    <property type="entry name" value="DUF1016_N"/>
    <property type="match status" value="1"/>
</dbReference>
<dbReference type="Pfam" id="PF06250">
    <property type="entry name" value="YhcG_C"/>
    <property type="match status" value="1"/>
</dbReference>
<dbReference type="Gene3D" id="3.40.1350.10">
    <property type="match status" value="1"/>
</dbReference>
<dbReference type="InterPro" id="IPR009362">
    <property type="entry name" value="YhcG_C"/>
</dbReference>
<dbReference type="EMBL" id="QSUC01000002">
    <property type="protein sequence ID" value="RGN12634.1"/>
    <property type="molecule type" value="Genomic_DNA"/>
</dbReference>
<protein>
    <submittedName>
        <fullName evidence="3">DUF1016 domain-containing protein</fullName>
    </submittedName>
</protein>
<name>A0AA93BA55_9BACT</name>
<feature type="domain" description="YhcG N-terminal" evidence="2">
    <location>
        <begin position="20"/>
        <end position="156"/>
    </location>
</feature>
<evidence type="ECO:0000313" key="3">
    <source>
        <dbReference type="EMBL" id="RGN12634.1"/>
    </source>
</evidence>
<dbReference type="AlphaFoldDB" id="A0AA93BA55"/>
<gene>
    <name evidence="3" type="ORF">DXB80_01740</name>
</gene>
<dbReference type="InterPro" id="IPR011856">
    <property type="entry name" value="tRNA_endonuc-like_dom_sf"/>
</dbReference>
<evidence type="ECO:0000259" key="1">
    <source>
        <dbReference type="Pfam" id="PF06250"/>
    </source>
</evidence>
<feature type="domain" description="YhcG PDDEXK nuclease" evidence="1">
    <location>
        <begin position="183"/>
        <end position="337"/>
    </location>
</feature>
<dbReference type="GO" id="GO:0003676">
    <property type="term" value="F:nucleic acid binding"/>
    <property type="evidence" value="ECO:0007669"/>
    <property type="project" value="InterPro"/>
</dbReference>
<proteinExistence type="predicted"/>
<dbReference type="Proteomes" id="UP000261245">
    <property type="component" value="Unassembled WGS sequence"/>
</dbReference>
<reference evidence="3 4" key="1">
    <citation type="submission" date="2018-08" db="EMBL/GenBank/DDBJ databases">
        <title>A genome reference for cultivated species of the human gut microbiota.</title>
        <authorList>
            <person name="Zou Y."/>
            <person name="Xue W."/>
            <person name="Luo G."/>
        </authorList>
    </citation>
    <scope>NUCLEOTIDE SEQUENCE [LARGE SCALE GENOMIC DNA]</scope>
    <source>
        <strain evidence="3 4">OM06-11</strain>
    </source>
</reference>
<sequence>MKKMNLKLCNNSDNLLADAQSIIDFARQEAFRSINITMVQRNWLLGKRISEEILLGENRAEYGREVIMNLSKELTSIYGKGFTKSYLYNFTRFYKTFPNIFQSPIGKSELLSWTHYCQLLDIDDEAARNWYAHEAFVETWSVRTLRRNIASQYYYRLLQSQNKIVVENEMKEMTAPMQKDKLEFIKNPVVAEFLGLAPNSDFSESQLEGSIITHLQKFIMEMGKGYAFVARQQHIHTDMGDFYIDLVFYNYILKCFLLIDLKTTQISHQDVGQMDMYVRMYDELKRTDGDNPTIGLILCSKTSEDMAKYSILKENKQLFQAKYLTYLPTEEQLRHEIERQKEIFMQQQVNKEQD</sequence>
<evidence type="ECO:0000259" key="2">
    <source>
        <dbReference type="Pfam" id="PF17761"/>
    </source>
</evidence>